<feature type="domain" description="Ketoreductase" evidence="4">
    <location>
        <begin position="6"/>
        <end position="190"/>
    </location>
</feature>
<protein>
    <submittedName>
        <fullName evidence="5">SDR family oxidoreductase</fullName>
    </submittedName>
</protein>
<dbReference type="RefSeq" id="WP_255134269.1">
    <property type="nucleotide sequence ID" value="NZ_JANDBC010000001.1"/>
</dbReference>
<dbReference type="SUPFAM" id="SSF51735">
    <property type="entry name" value="NAD(P)-binding Rossmann-fold domains"/>
    <property type="match status" value="1"/>
</dbReference>
<gene>
    <name evidence="5" type="ORF">NM125_07380</name>
</gene>
<keyword evidence="6" id="KW-1185">Reference proteome</keyword>
<accession>A0A9X2RF12</accession>
<comment type="similarity">
    <text evidence="1 3">Belongs to the short-chain dehydrogenases/reductases (SDR) family.</text>
</comment>
<dbReference type="PROSITE" id="PS00061">
    <property type="entry name" value="ADH_SHORT"/>
    <property type="match status" value="1"/>
</dbReference>
<dbReference type="PANTHER" id="PTHR44196:SF1">
    <property type="entry name" value="DEHYDROGENASE_REDUCTASE SDR FAMILY MEMBER 7B"/>
    <property type="match status" value="1"/>
</dbReference>
<evidence type="ECO:0000256" key="3">
    <source>
        <dbReference type="RuleBase" id="RU000363"/>
    </source>
</evidence>
<evidence type="ECO:0000313" key="6">
    <source>
        <dbReference type="Proteomes" id="UP001139125"/>
    </source>
</evidence>
<dbReference type="GO" id="GO:0016491">
    <property type="term" value="F:oxidoreductase activity"/>
    <property type="evidence" value="ECO:0007669"/>
    <property type="project" value="UniProtKB-KW"/>
</dbReference>
<dbReference type="CDD" id="cd05332">
    <property type="entry name" value="11beta-HSD1_like_SDR_c"/>
    <property type="match status" value="1"/>
</dbReference>
<dbReference type="PRINTS" id="PR00081">
    <property type="entry name" value="GDHRDH"/>
</dbReference>
<sequence>MNYQGKTIWITGASSGIGEAFTRAFYKEGANLILSSRRQEVLEEVRNSLGEDTSNVKIIALDLMDGDSFPEKTKEALAAFGQIDVLINNGGVSQRSTVMESEMSTFRRLMEINYFGAVGLTKEVLPHMVDRKSGHIIVTSSVAGKIGTKFRSGYAGSKHAVQGFFNSLRQEMYEHNVAVTLLCPGFIKTDISKNALTGDGSKFDKMGDAHSNAMTADEMVAKVMPKIKAQKEEIYVTGFKEKLALWVQRFSPTLLNKILKNQKVT</sequence>
<dbReference type="InterPro" id="IPR036291">
    <property type="entry name" value="NAD(P)-bd_dom_sf"/>
</dbReference>
<comment type="caution">
    <text evidence="5">The sequence shown here is derived from an EMBL/GenBank/DDBJ whole genome shotgun (WGS) entry which is preliminary data.</text>
</comment>
<dbReference type="EMBL" id="JANDBC010000001">
    <property type="protein sequence ID" value="MCP9291402.1"/>
    <property type="molecule type" value="Genomic_DNA"/>
</dbReference>
<dbReference type="InterPro" id="IPR057326">
    <property type="entry name" value="KR_dom"/>
</dbReference>
<evidence type="ECO:0000313" key="5">
    <source>
        <dbReference type="EMBL" id="MCP9291402.1"/>
    </source>
</evidence>
<dbReference type="GO" id="GO:0016020">
    <property type="term" value="C:membrane"/>
    <property type="evidence" value="ECO:0007669"/>
    <property type="project" value="TreeGrafter"/>
</dbReference>
<dbReference type="SMART" id="SM00822">
    <property type="entry name" value="PKS_KR"/>
    <property type="match status" value="1"/>
</dbReference>
<dbReference type="Pfam" id="PF00106">
    <property type="entry name" value="adh_short"/>
    <property type="match status" value="1"/>
</dbReference>
<dbReference type="PANTHER" id="PTHR44196">
    <property type="entry name" value="DEHYDROGENASE/REDUCTASE SDR FAMILY MEMBER 7B"/>
    <property type="match status" value="1"/>
</dbReference>
<proteinExistence type="inferred from homology"/>
<dbReference type="PIRSF" id="PIRSF000126">
    <property type="entry name" value="11-beta-HSD1"/>
    <property type="match status" value="1"/>
</dbReference>
<evidence type="ECO:0000256" key="1">
    <source>
        <dbReference type="ARBA" id="ARBA00006484"/>
    </source>
</evidence>
<dbReference type="PRINTS" id="PR00080">
    <property type="entry name" value="SDRFAMILY"/>
</dbReference>
<dbReference type="AlphaFoldDB" id="A0A9X2RF12"/>
<name>A0A9X2RF12_9BACT</name>
<dbReference type="InterPro" id="IPR002347">
    <property type="entry name" value="SDR_fam"/>
</dbReference>
<organism evidence="5 6">
    <name type="scientific">Gracilimonas sediminicola</name>
    <dbReference type="NCBI Taxonomy" id="2952158"/>
    <lineage>
        <taxon>Bacteria</taxon>
        <taxon>Pseudomonadati</taxon>
        <taxon>Balneolota</taxon>
        <taxon>Balneolia</taxon>
        <taxon>Balneolales</taxon>
        <taxon>Balneolaceae</taxon>
        <taxon>Gracilimonas</taxon>
    </lineage>
</organism>
<keyword evidence="2" id="KW-0560">Oxidoreductase</keyword>
<evidence type="ECO:0000259" key="4">
    <source>
        <dbReference type="SMART" id="SM00822"/>
    </source>
</evidence>
<reference evidence="5" key="1">
    <citation type="submission" date="2022-06" db="EMBL/GenBank/DDBJ databases">
        <title>Gracilimonas sp. CAU 1638 isolated from sea sediment.</title>
        <authorList>
            <person name="Kim W."/>
        </authorList>
    </citation>
    <scope>NUCLEOTIDE SEQUENCE</scope>
    <source>
        <strain evidence="5">CAU 1638</strain>
    </source>
</reference>
<dbReference type="Proteomes" id="UP001139125">
    <property type="component" value="Unassembled WGS sequence"/>
</dbReference>
<dbReference type="Gene3D" id="3.40.50.720">
    <property type="entry name" value="NAD(P)-binding Rossmann-like Domain"/>
    <property type="match status" value="1"/>
</dbReference>
<dbReference type="InterPro" id="IPR020904">
    <property type="entry name" value="Sc_DH/Rdtase_CS"/>
</dbReference>
<evidence type="ECO:0000256" key="2">
    <source>
        <dbReference type="ARBA" id="ARBA00023002"/>
    </source>
</evidence>
<dbReference type="NCBIfam" id="NF004825">
    <property type="entry name" value="PRK06181.1"/>
    <property type="match status" value="1"/>
</dbReference>